<feature type="transmembrane region" description="Helical" evidence="2">
    <location>
        <begin position="302"/>
        <end position="323"/>
    </location>
</feature>
<proteinExistence type="predicted"/>
<name>A0A507AK15_9PEZI</name>
<keyword evidence="2" id="KW-0472">Membrane</keyword>
<dbReference type="EMBL" id="SKBQ01000054">
    <property type="protein sequence ID" value="TPX10735.1"/>
    <property type="molecule type" value="Genomic_DNA"/>
</dbReference>
<feature type="region of interest" description="Disordered" evidence="1">
    <location>
        <begin position="27"/>
        <end position="95"/>
    </location>
</feature>
<keyword evidence="2" id="KW-1133">Transmembrane helix</keyword>
<evidence type="ECO:0000256" key="1">
    <source>
        <dbReference type="SAM" id="MobiDB-lite"/>
    </source>
</evidence>
<feature type="transmembrane region" description="Helical" evidence="2">
    <location>
        <begin position="601"/>
        <end position="621"/>
    </location>
</feature>
<feature type="transmembrane region" description="Helical" evidence="2">
    <location>
        <begin position="330"/>
        <end position="346"/>
    </location>
</feature>
<feature type="transmembrane region" description="Helical" evidence="2">
    <location>
        <begin position="721"/>
        <end position="746"/>
    </location>
</feature>
<feature type="transmembrane region" description="Helical" evidence="2">
    <location>
        <begin position="449"/>
        <end position="471"/>
    </location>
</feature>
<dbReference type="GeneID" id="41975751"/>
<feature type="region of interest" description="Disordered" evidence="1">
    <location>
        <begin position="179"/>
        <end position="229"/>
    </location>
</feature>
<protein>
    <recommendedName>
        <fullName evidence="5">Phosphoribosylaminoimidazole-succinocarboxamide synthase</fullName>
    </recommendedName>
</protein>
<feature type="transmembrane region" description="Helical" evidence="2">
    <location>
        <begin position="352"/>
        <end position="372"/>
    </location>
</feature>
<dbReference type="InParanoid" id="A0A507AK15"/>
<evidence type="ECO:0000256" key="2">
    <source>
        <dbReference type="SAM" id="Phobius"/>
    </source>
</evidence>
<dbReference type="InterPro" id="IPR021840">
    <property type="entry name" value="DUF3433"/>
</dbReference>
<reference evidence="3 4" key="1">
    <citation type="submission" date="2019-06" db="EMBL/GenBank/DDBJ databases">
        <title>Draft genome sequence of the filamentous fungus Phialemoniopsis curvata isolated from diesel fuel.</title>
        <authorList>
            <person name="Varaljay V.A."/>
            <person name="Lyon W.J."/>
            <person name="Crouch A.L."/>
            <person name="Drake C.E."/>
            <person name="Hollomon J.M."/>
            <person name="Nadeau L.J."/>
            <person name="Nunn H.S."/>
            <person name="Stevenson B.S."/>
            <person name="Bojanowski C.L."/>
            <person name="Crookes-Goodson W.J."/>
        </authorList>
    </citation>
    <scope>NUCLEOTIDE SEQUENCE [LARGE SCALE GENOMIC DNA]</scope>
    <source>
        <strain evidence="3 4">D216</strain>
    </source>
</reference>
<dbReference type="Proteomes" id="UP000319257">
    <property type="component" value="Unassembled WGS sequence"/>
</dbReference>
<organism evidence="3 4">
    <name type="scientific">Thyridium curvatum</name>
    <dbReference type="NCBI Taxonomy" id="1093900"/>
    <lineage>
        <taxon>Eukaryota</taxon>
        <taxon>Fungi</taxon>
        <taxon>Dikarya</taxon>
        <taxon>Ascomycota</taxon>
        <taxon>Pezizomycotina</taxon>
        <taxon>Sordariomycetes</taxon>
        <taxon>Sordariomycetidae</taxon>
        <taxon>Thyridiales</taxon>
        <taxon>Thyridiaceae</taxon>
        <taxon>Thyridium</taxon>
    </lineage>
</organism>
<keyword evidence="4" id="KW-1185">Reference proteome</keyword>
<feature type="compositionally biased region" description="Polar residues" evidence="1">
    <location>
        <begin position="61"/>
        <end position="70"/>
    </location>
</feature>
<evidence type="ECO:0000313" key="3">
    <source>
        <dbReference type="EMBL" id="TPX10735.1"/>
    </source>
</evidence>
<dbReference type="Pfam" id="PF11915">
    <property type="entry name" value="DUF3433"/>
    <property type="match status" value="1"/>
</dbReference>
<feature type="compositionally biased region" description="Polar residues" evidence="1">
    <location>
        <begin position="32"/>
        <end position="44"/>
    </location>
</feature>
<comment type="caution">
    <text evidence="3">The sequence shown here is derived from an EMBL/GenBank/DDBJ whole genome shotgun (WGS) entry which is preliminary data.</text>
</comment>
<gene>
    <name evidence="3" type="ORF">E0L32_008304</name>
</gene>
<feature type="compositionally biased region" description="Polar residues" evidence="1">
    <location>
        <begin position="179"/>
        <end position="192"/>
    </location>
</feature>
<dbReference type="AlphaFoldDB" id="A0A507AK15"/>
<keyword evidence="2" id="KW-0812">Transmembrane</keyword>
<dbReference type="RefSeq" id="XP_030992446.1">
    <property type="nucleotide sequence ID" value="XM_031143144.1"/>
</dbReference>
<evidence type="ECO:0000313" key="4">
    <source>
        <dbReference type="Proteomes" id="UP000319257"/>
    </source>
</evidence>
<feature type="transmembrane region" description="Helical" evidence="2">
    <location>
        <begin position="641"/>
        <end position="665"/>
    </location>
</feature>
<sequence length="891" mass="98381">MNFQSLNFDYVERPQTDITHYARIARAAAPRTSPQSPETQSTVRPHQRRHDGSPDDIVTSRPASLSSQLTVIPLAPSPPSPPSSESELYGPDRLGPSAVLSENAFAQLRNEPRLTLDDVGALALHKMSEQAFATMASSSRFKDGLALEAGKVTPGVDDTPYIQYALEAITRDPATWYSKNTSSGATGSSDPSNDGLLVPDRGLNYYGHQRNTLPTHPEPAQLRPSAMPAPEFAERAPAQALDPHPSSNHSSISTLVTNQPKGLATASVLKDAWSSADHDSMTPNAKMLNPRPDFRPRILRPISMMTIMTLCLLMIAALIFSAVFSQAQQGLVAFVGTIYSAQYFVFRILPQLIAAALLMYAQCIVAATIRVLPFTRLEATSSQPHERPGALFQDLYPRSFLWPTLVGTWHTQVPIFVVWMANITLPLQSALFTFVLIDREWRWAAVQGVAWTLVVLYIALLAALAMLWRFWSGRRTGLLWDARSIADIIAIISHSNTLRDYQGTEVMATRDELMWALRDRCVDKLGYWYWRDQRSQGFWYALGTDVEDQQWLQNNVSDASREGRATRDTEKSGADFDVEPSPLSYQVRYRYLPWCLRNNQLLLFVVAAVVLLTALLVVSFIPATDVHRGFLPLLSAAPGPGAFSAADFLYSFLPSLLGLVLFLLFQSLDMHMRILEPWAELARHEHSPAGAHPETSILADYAACLPLQSTWHALRNRHFRLAGLTLLSTLLVLLPVLAGGVFTALTQADGAVRMIPSVPVYALVLALLALYLAGLAALLPARQGLRLPHAVTCLAEVISLVSNDDVAARDEAFRDVRFKRALRGRIGVDRAAAVRPGWVLGVGADGRLGVRRARRFTERGAVGGTSRRMAPVREVSLRRREYLKQGGVMMA</sequence>
<evidence type="ECO:0008006" key="5">
    <source>
        <dbReference type="Google" id="ProtNLM"/>
    </source>
</evidence>
<dbReference type="STRING" id="1093900.A0A507AK15"/>
<dbReference type="OrthoDB" id="3057599at2759"/>
<feature type="transmembrane region" description="Helical" evidence="2">
    <location>
        <begin position="758"/>
        <end position="779"/>
    </location>
</feature>
<dbReference type="PANTHER" id="PTHR37544:SF1">
    <property type="entry name" value="PHOSPHORIBOSYLAMINOIMIDAZOLE-SUCCINOCARBOXAMIDE SYNTHASE"/>
    <property type="match status" value="1"/>
</dbReference>
<feature type="transmembrane region" description="Helical" evidence="2">
    <location>
        <begin position="415"/>
        <end position="437"/>
    </location>
</feature>
<accession>A0A507AK15</accession>
<dbReference type="PANTHER" id="PTHR37544">
    <property type="entry name" value="SPRAY-RELATED"/>
    <property type="match status" value="1"/>
</dbReference>